<evidence type="ECO:0000256" key="17">
    <source>
        <dbReference type="ARBA" id="ARBA00048589"/>
    </source>
</evidence>
<comment type="subcellular location">
    <molecule>Protein hedgehog N-product</molecule>
    <subcellularLocation>
        <location evidence="18">Cell membrane</location>
        <topology evidence="18">Lipid-anchor</topology>
    </subcellularLocation>
</comment>
<dbReference type="GO" id="GO:0016540">
    <property type="term" value="P:protein autoprocessing"/>
    <property type="evidence" value="ECO:0007669"/>
    <property type="project" value="InterPro"/>
</dbReference>
<keyword evidence="13" id="KW-0564">Palmitate</keyword>
<dbReference type="GeneID" id="108668134"/>
<dbReference type="GO" id="GO:0010468">
    <property type="term" value="P:regulation of gene expression"/>
    <property type="evidence" value="ECO:0007669"/>
    <property type="project" value="TreeGrafter"/>
</dbReference>
<keyword evidence="10 18" id="KW-0068">Autocatalytic cleavage</keyword>
<evidence type="ECO:0000256" key="1">
    <source>
        <dbReference type="ARBA" id="ARBA00010649"/>
    </source>
</evidence>
<dbReference type="CTD" id="42737"/>
<keyword evidence="21" id="KW-1185">Reference proteome</keyword>
<evidence type="ECO:0000256" key="11">
    <source>
        <dbReference type="ARBA" id="ARBA00022837"/>
    </source>
</evidence>
<keyword evidence="5" id="KW-0808">Transferase</keyword>
<evidence type="ECO:0000313" key="21">
    <source>
        <dbReference type="Proteomes" id="UP000694843"/>
    </source>
</evidence>
<keyword evidence="9 18" id="KW-0378">Hydrolase</keyword>
<organism evidence="21 22">
    <name type="scientific">Hyalella azteca</name>
    <name type="common">Amphipod</name>
    <dbReference type="NCBI Taxonomy" id="294128"/>
    <lineage>
        <taxon>Eukaryota</taxon>
        <taxon>Metazoa</taxon>
        <taxon>Ecdysozoa</taxon>
        <taxon>Arthropoda</taxon>
        <taxon>Crustacea</taxon>
        <taxon>Multicrustacea</taxon>
        <taxon>Malacostraca</taxon>
        <taxon>Eumalacostraca</taxon>
        <taxon>Peracarida</taxon>
        <taxon>Amphipoda</taxon>
        <taxon>Senticaudata</taxon>
        <taxon>Talitrida</taxon>
        <taxon>Talitroidea</taxon>
        <taxon>Hyalellidae</taxon>
        <taxon>Hyalella</taxon>
    </lineage>
</organism>
<dbReference type="InterPro" id="IPR036844">
    <property type="entry name" value="Hint_dom_sf"/>
</dbReference>
<dbReference type="Gene3D" id="3.30.1380.10">
    <property type="match status" value="1"/>
</dbReference>
<evidence type="ECO:0000259" key="20">
    <source>
        <dbReference type="SMART" id="SM00306"/>
    </source>
</evidence>
<dbReference type="GO" id="GO:0005509">
    <property type="term" value="F:calcium ion binding"/>
    <property type="evidence" value="ECO:0007669"/>
    <property type="project" value="TreeGrafter"/>
</dbReference>
<dbReference type="PRINTS" id="PR00632">
    <property type="entry name" value="SONICHHOG"/>
</dbReference>
<keyword evidence="18" id="KW-0256">Endoplasmic reticulum</keyword>
<dbReference type="Pfam" id="PF01079">
    <property type="entry name" value="Hint"/>
    <property type="match status" value="1"/>
</dbReference>
<dbReference type="FunFam" id="3.30.1380.10:FF:000001">
    <property type="entry name" value="Indian hedgehog"/>
    <property type="match status" value="1"/>
</dbReference>
<dbReference type="GO" id="GO:0005615">
    <property type="term" value="C:extracellular space"/>
    <property type="evidence" value="ECO:0007669"/>
    <property type="project" value="TreeGrafter"/>
</dbReference>
<dbReference type="GO" id="GO:0005886">
    <property type="term" value="C:plasma membrane"/>
    <property type="evidence" value="ECO:0007669"/>
    <property type="project" value="UniProtKB-SubCell"/>
</dbReference>
<dbReference type="GO" id="GO:0016539">
    <property type="term" value="P:intein-mediated protein splicing"/>
    <property type="evidence" value="ECO:0007669"/>
    <property type="project" value="InterPro"/>
</dbReference>
<keyword evidence="12 18" id="KW-0472">Membrane</keyword>
<feature type="chain" id="PRO_5034303610" description="Hedgehog protein" evidence="19">
    <location>
        <begin position="27"/>
        <end position="521"/>
    </location>
</feature>
<dbReference type="KEGG" id="hazt:108668134"/>
<dbReference type="GO" id="GO:0007224">
    <property type="term" value="P:smoothened signaling pathway"/>
    <property type="evidence" value="ECO:0007669"/>
    <property type="project" value="TreeGrafter"/>
</dbReference>
<evidence type="ECO:0000256" key="10">
    <source>
        <dbReference type="ARBA" id="ARBA00022813"/>
    </source>
</evidence>
<comment type="similarity">
    <text evidence="1 18">Belongs to the hedgehog family.</text>
</comment>
<keyword evidence="15" id="KW-0504">Morphogen</keyword>
<dbReference type="GO" id="GO:0008233">
    <property type="term" value="F:peptidase activity"/>
    <property type="evidence" value="ECO:0007669"/>
    <property type="project" value="UniProtKB-UniRule"/>
</dbReference>
<dbReference type="PANTHER" id="PTHR11889">
    <property type="entry name" value="HEDGEHOG"/>
    <property type="match status" value="1"/>
</dbReference>
<dbReference type="SMART" id="SM00306">
    <property type="entry name" value="HintN"/>
    <property type="match status" value="1"/>
</dbReference>
<name>A0A8B7NB21_HYAAZ</name>
<dbReference type="Gene3D" id="2.170.16.10">
    <property type="entry name" value="Hedgehog/Intein (Hint) domain"/>
    <property type="match status" value="1"/>
</dbReference>
<dbReference type="RefSeq" id="XP_018010779.1">
    <property type="nucleotide sequence ID" value="XM_018155290.2"/>
</dbReference>
<dbReference type="GO" id="GO:0007367">
    <property type="term" value="P:segment polarity determination"/>
    <property type="evidence" value="ECO:0007669"/>
    <property type="project" value="UniProtKB-KW"/>
</dbReference>
<dbReference type="GO" id="GO:0016015">
    <property type="term" value="F:morphogen activity"/>
    <property type="evidence" value="ECO:0007669"/>
    <property type="project" value="UniProtKB-KW"/>
</dbReference>
<keyword evidence="3 18" id="KW-1003">Cell membrane</keyword>
<dbReference type="SUPFAM" id="SSF55166">
    <property type="entry name" value="Hedgehog/DD-peptidase"/>
    <property type="match status" value="1"/>
</dbReference>
<comment type="function">
    <molecule>Protein hedgehog</molecule>
    <text evidence="18">The C-terminal part of the hedgehog protein precursor displays an autoproteolysis activity that results in the cleavage of the full-length protein into two parts (N-product and C-product). In addition, the C-terminal part displays a cholesterol transferase activity that results by the covalent attachment of a cholesterol moiety to the C-terminal of the newly generated N-product.</text>
</comment>
<dbReference type="CDD" id="cd00081">
    <property type="entry name" value="Hint"/>
    <property type="match status" value="1"/>
</dbReference>
<dbReference type="OMA" id="HWVSSLL"/>
<keyword evidence="14" id="KW-0449">Lipoprotein</keyword>
<dbReference type="GO" id="GO:0000139">
    <property type="term" value="C:Golgi membrane"/>
    <property type="evidence" value="ECO:0007669"/>
    <property type="project" value="UniProtKB-SubCell"/>
</dbReference>
<dbReference type="InterPro" id="IPR050387">
    <property type="entry name" value="Hedgehog_Signaling"/>
</dbReference>
<keyword evidence="11" id="KW-0106">Calcium</keyword>
<dbReference type="Proteomes" id="UP000694843">
    <property type="component" value="Unplaced"/>
</dbReference>
<dbReference type="OrthoDB" id="5212at2759"/>
<dbReference type="GO" id="GO:0005113">
    <property type="term" value="F:patched binding"/>
    <property type="evidence" value="ECO:0007669"/>
    <property type="project" value="TreeGrafter"/>
</dbReference>
<dbReference type="GO" id="GO:0001708">
    <property type="term" value="P:cell fate specification"/>
    <property type="evidence" value="ECO:0007669"/>
    <property type="project" value="TreeGrafter"/>
</dbReference>
<evidence type="ECO:0000256" key="4">
    <source>
        <dbReference type="ARBA" id="ARBA00022670"/>
    </source>
</evidence>
<keyword evidence="8 18" id="KW-0732">Signal</keyword>
<comment type="catalytic activity">
    <reaction evidence="17">
        <text>glycyl-L-cysteinyl-[protein] + cholesterol + H(+) = [protein]-C-terminal glycyl cholesterol ester + N-terminal L-cysteinyl-[protein]</text>
        <dbReference type="Rhea" id="RHEA:59504"/>
        <dbReference type="Rhea" id="RHEA-COMP:12707"/>
        <dbReference type="Rhea" id="RHEA-COMP:15369"/>
        <dbReference type="Rhea" id="RHEA-COMP:15374"/>
        <dbReference type="ChEBI" id="CHEBI:15378"/>
        <dbReference type="ChEBI" id="CHEBI:16113"/>
        <dbReference type="ChEBI" id="CHEBI:65250"/>
        <dbReference type="ChEBI" id="CHEBI:143135"/>
        <dbReference type="ChEBI" id="CHEBI:143140"/>
    </reaction>
    <physiologicalReaction direction="left-to-right" evidence="17">
        <dbReference type="Rhea" id="RHEA:59505"/>
    </physiologicalReaction>
</comment>
<dbReference type="InterPro" id="IPR003587">
    <property type="entry name" value="Hint_dom_N"/>
</dbReference>
<dbReference type="GO" id="GO:0048731">
    <property type="term" value="P:system development"/>
    <property type="evidence" value="ECO:0007669"/>
    <property type="project" value="UniProtKB-ARBA"/>
</dbReference>
<dbReference type="InterPro" id="IPR001767">
    <property type="entry name" value="Hedgehog_Hint"/>
</dbReference>
<evidence type="ECO:0000256" key="14">
    <source>
        <dbReference type="ARBA" id="ARBA00023288"/>
    </source>
</evidence>
<keyword evidence="2 18" id="KW-0217">Developmental protein</keyword>
<dbReference type="PROSITE" id="PS50817">
    <property type="entry name" value="INTEIN_N_TER"/>
    <property type="match status" value="1"/>
</dbReference>
<evidence type="ECO:0000256" key="15">
    <source>
        <dbReference type="ARBA" id="ARBA00023301"/>
    </source>
</evidence>
<keyword evidence="7" id="KW-0479">Metal-binding</keyword>
<evidence type="ECO:0000256" key="3">
    <source>
        <dbReference type="ARBA" id="ARBA00022475"/>
    </source>
</evidence>
<evidence type="ECO:0000256" key="5">
    <source>
        <dbReference type="ARBA" id="ARBA00022679"/>
    </source>
</evidence>
<evidence type="ECO:0000313" key="22">
    <source>
        <dbReference type="RefSeq" id="XP_018010779.1"/>
    </source>
</evidence>
<evidence type="ECO:0000256" key="6">
    <source>
        <dbReference type="ARBA" id="ARBA00022716"/>
    </source>
</evidence>
<sequence length="521" mass="58381">MRRDAVTRAFACALVMLMLRNTFVHCCGPGRGGARRRSTRKLMPLIFKEHVPNVYENTLGASGLTEGPITRDSARFQALVPNYNPDIIFRDEEGTGADRLMTERCRERLDTLAISVMNQWPGVRLRVKEGWEDDVTLHNQDSLHFEGRAVDIATSDSDRSKYGMLGRLAVEAGFDWVYYEARSHVHCSCKSESPALSRLGGCFPGSSLVLTPQGARPVSTIRPGDMVRVRNPSGSPIFSPVLMMIHSNEKSRANFLRIHTKSGRKLNITPSHLLMIVDRQDNPEHKTLNETRSLLKSIFAGQIRMGDQLVILKDAESFELDEIVGLTSAELDGVFAPLTNEGNIIVDDALVSCYANIDSQALAHWSFLPVRVYYRIKTILMSAFEALGLFTIDSNLQTMSGINKNNKSTEHGSVMQLKISDGRATNQVILSPNVHSSKGRFESGSHFEENIENKTQSKLAETYRLELNGHLTRKEGEFSQDQVRRREVMSNPDVADSSIHWYARCLYAVARLVLPKDWIVS</sequence>
<gene>
    <name evidence="22" type="primary">LOC108668134</name>
</gene>
<dbReference type="InterPro" id="IPR009045">
    <property type="entry name" value="Zn_M74/Hedgehog-like"/>
</dbReference>
<evidence type="ECO:0000256" key="19">
    <source>
        <dbReference type="SAM" id="SignalP"/>
    </source>
</evidence>
<evidence type="ECO:0000256" key="18">
    <source>
        <dbReference type="RuleBase" id="RU280812"/>
    </source>
</evidence>
<dbReference type="InterPro" id="IPR006141">
    <property type="entry name" value="Intein_N"/>
</dbReference>
<feature type="signal peptide" evidence="19">
    <location>
        <begin position="1"/>
        <end position="26"/>
    </location>
</feature>
<protein>
    <recommendedName>
        <fullName evidence="18">Hedgehog protein</fullName>
    </recommendedName>
</protein>
<keyword evidence="6" id="KW-0709">Segmentation polarity protein</keyword>
<dbReference type="GO" id="GO:0009653">
    <property type="term" value="P:anatomical structure morphogenesis"/>
    <property type="evidence" value="ECO:0007669"/>
    <property type="project" value="UniProtKB-KW"/>
</dbReference>
<reference evidence="22" key="1">
    <citation type="submission" date="2025-08" db="UniProtKB">
        <authorList>
            <consortium name="RefSeq"/>
        </authorList>
    </citation>
    <scope>IDENTIFICATION</scope>
    <source>
        <tissue evidence="22">Whole organism</tissue>
    </source>
</reference>
<dbReference type="InterPro" id="IPR000320">
    <property type="entry name" value="Hedgehog_signalling_dom"/>
</dbReference>
<accession>A0A8B7NB21</accession>
<evidence type="ECO:0000256" key="2">
    <source>
        <dbReference type="ARBA" id="ARBA00022473"/>
    </source>
</evidence>
<evidence type="ECO:0000256" key="8">
    <source>
        <dbReference type="ARBA" id="ARBA00022729"/>
    </source>
</evidence>
<proteinExistence type="inferred from homology"/>
<keyword evidence="18" id="KW-0333">Golgi apparatus</keyword>
<dbReference type="GO" id="GO:0005789">
    <property type="term" value="C:endoplasmic reticulum membrane"/>
    <property type="evidence" value="ECO:0007669"/>
    <property type="project" value="UniProtKB-SubCell"/>
</dbReference>
<comment type="subcellular location">
    <molecule>Sonic hedgehog protein</molecule>
    <subcellularLocation>
        <location evidence="18">Endoplasmic reticulum membrane</location>
    </subcellularLocation>
    <subcellularLocation>
        <location evidence="18">Golgi apparatus membrane</location>
    </subcellularLocation>
</comment>
<evidence type="ECO:0000256" key="16">
    <source>
        <dbReference type="ARBA" id="ARBA00045369"/>
    </source>
</evidence>
<evidence type="ECO:0000256" key="13">
    <source>
        <dbReference type="ARBA" id="ARBA00023139"/>
    </source>
</evidence>
<dbReference type="AlphaFoldDB" id="A0A8B7NB21"/>
<evidence type="ECO:0000256" key="12">
    <source>
        <dbReference type="ARBA" id="ARBA00023136"/>
    </source>
</evidence>
<feature type="domain" description="Hint" evidence="20">
    <location>
        <begin position="200"/>
        <end position="313"/>
    </location>
</feature>
<evidence type="ECO:0000256" key="7">
    <source>
        <dbReference type="ARBA" id="ARBA00022723"/>
    </source>
</evidence>
<dbReference type="SUPFAM" id="SSF51294">
    <property type="entry name" value="Hedgehog/intein (Hint) domain"/>
    <property type="match status" value="1"/>
</dbReference>
<dbReference type="PANTHER" id="PTHR11889:SF31">
    <property type="entry name" value="PROTEIN HEDGEHOG"/>
    <property type="match status" value="1"/>
</dbReference>
<dbReference type="Pfam" id="PF01085">
    <property type="entry name" value="HH_signal"/>
    <property type="match status" value="1"/>
</dbReference>
<dbReference type="GO" id="GO:0007267">
    <property type="term" value="P:cell-cell signaling"/>
    <property type="evidence" value="ECO:0007669"/>
    <property type="project" value="InterPro"/>
</dbReference>
<comment type="function">
    <text evidence="16">The C-terminal part of the hedgehog protein precursor displays an autoproteolysis activity that results in the cleavage of the full-length protein into two parts (N-product and C-product). In addition, the C-terminal part displays a cholesterol transferase activity that results by the covalent attachment of a cholesterol moiety to the C-terminal of the newly generated N-product. Once cleaved, the C-product has no signaling activity and diffuses from the cell.</text>
</comment>
<keyword evidence="4 18" id="KW-0645">Protease</keyword>
<evidence type="ECO:0000256" key="9">
    <source>
        <dbReference type="ARBA" id="ARBA00022801"/>
    </source>
</evidence>
<comment type="function">
    <molecule>Protein hedgehog N-product</molecule>
    <text evidence="18">The dually lipidated hedgehog protein N-product is a morphogen which is essential for a variety of patterning events during development.</text>
</comment>
<dbReference type="InterPro" id="IPR001657">
    <property type="entry name" value="Hedgehog"/>
</dbReference>
<dbReference type="GO" id="GO:0016740">
    <property type="term" value="F:transferase activity"/>
    <property type="evidence" value="ECO:0007669"/>
    <property type="project" value="UniProtKB-KW"/>
</dbReference>